<dbReference type="AlphaFoldDB" id="A0AAV9U2T5"/>
<dbReference type="EMBL" id="JAVHNS010000015">
    <property type="protein sequence ID" value="KAK6334342.1"/>
    <property type="molecule type" value="Genomic_DNA"/>
</dbReference>
<comment type="similarity">
    <text evidence="2">Belongs to the OXA1/ALB3/YidC family.</text>
</comment>
<dbReference type="GO" id="GO:0033617">
    <property type="term" value="P:mitochondrial respiratory chain complex IV assembly"/>
    <property type="evidence" value="ECO:0007669"/>
    <property type="project" value="TreeGrafter"/>
</dbReference>
<accession>A0AAV9U2T5</accession>
<dbReference type="InterPro" id="IPR001708">
    <property type="entry name" value="YidC/ALB3/OXA1/COX18"/>
</dbReference>
<evidence type="ECO:0000256" key="2">
    <source>
        <dbReference type="ARBA" id="ARBA00009877"/>
    </source>
</evidence>
<keyword evidence="5 7" id="KW-0472">Membrane</keyword>
<feature type="transmembrane region" description="Helical" evidence="7">
    <location>
        <begin position="314"/>
        <end position="337"/>
    </location>
</feature>
<protein>
    <submittedName>
        <fullName evidence="8">Cytochrome c oxidase assembly protein cox18, mitochondrial</fullName>
    </submittedName>
</protein>
<dbReference type="PANTHER" id="PTHR12428">
    <property type="entry name" value="OXA1"/>
    <property type="match status" value="1"/>
</dbReference>
<evidence type="ECO:0000256" key="6">
    <source>
        <dbReference type="SAM" id="MobiDB-lite"/>
    </source>
</evidence>
<evidence type="ECO:0000256" key="1">
    <source>
        <dbReference type="ARBA" id="ARBA00004141"/>
    </source>
</evidence>
<feature type="region of interest" description="Disordered" evidence="6">
    <location>
        <begin position="359"/>
        <end position="383"/>
    </location>
</feature>
<keyword evidence="4 7" id="KW-1133">Transmembrane helix</keyword>
<dbReference type="GO" id="GO:0032979">
    <property type="term" value="P:protein insertion into mitochondrial inner membrane from matrix"/>
    <property type="evidence" value="ECO:0007669"/>
    <property type="project" value="TreeGrafter"/>
</dbReference>
<feature type="transmembrane region" description="Helical" evidence="7">
    <location>
        <begin position="276"/>
        <end position="293"/>
    </location>
</feature>
<evidence type="ECO:0000256" key="3">
    <source>
        <dbReference type="ARBA" id="ARBA00022692"/>
    </source>
</evidence>
<gene>
    <name evidence="8" type="primary">COX18</name>
    <name evidence="8" type="ORF">TWF730_003556</name>
</gene>
<keyword evidence="3 7" id="KW-0812">Transmembrane</keyword>
<organism evidence="8 9">
    <name type="scientific">Orbilia blumenaviensis</name>
    <dbReference type="NCBI Taxonomy" id="1796055"/>
    <lineage>
        <taxon>Eukaryota</taxon>
        <taxon>Fungi</taxon>
        <taxon>Dikarya</taxon>
        <taxon>Ascomycota</taxon>
        <taxon>Pezizomycotina</taxon>
        <taxon>Orbiliomycetes</taxon>
        <taxon>Orbiliales</taxon>
        <taxon>Orbiliaceae</taxon>
        <taxon>Orbilia</taxon>
    </lineage>
</organism>
<dbReference type="Proteomes" id="UP001373714">
    <property type="component" value="Unassembled WGS sequence"/>
</dbReference>
<evidence type="ECO:0000256" key="5">
    <source>
        <dbReference type="ARBA" id="ARBA00023136"/>
    </source>
</evidence>
<reference evidence="8 9" key="1">
    <citation type="submission" date="2019-10" db="EMBL/GenBank/DDBJ databases">
        <authorList>
            <person name="Palmer J.M."/>
        </authorList>
    </citation>
    <scope>NUCLEOTIDE SEQUENCE [LARGE SCALE GENOMIC DNA]</scope>
    <source>
        <strain evidence="8 9">TWF730</strain>
    </source>
</reference>
<feature type="compositionally biased region" description="Basic and acidic residues" evidence="6">
    <location>
        <begin position="371"/>
        <end position="383"/>
    </location>
</feature>
<dbReference type="GO" id="GO:0005743">
    <property type="term" value="C:mitochondrial inner membrane"/>
    <property type="evidence" value="ECO:0007669"/>
    <property type="project" value="TreeGrafter"/>
</dbReference>
<name>A0AAV9U2T5_9PEZI</name>
<dbReference type="PANTHER" id="PTHR12428:SF65">
    <property type="entry name" value="CYTOCHROME C OXIDASE ASSEMBLY PROTEIN COX18, MITOCHONDRIAL"/>
    <property type="match status" value="1"/>
</dbReference>
<sequence length="383" mass="41640">MLRTPLTTSISTTTSSISRHHHRHSLLLLLPRNGTPRNGTPRNFTTSTLTDPLLSTTTSLILTLQSTTTLPWLLTIPLIALTVRTCITLPFTIYSHKRTLKQLSLSPIIHAWSSIYRRRVAKETYPPTAAAGTATLSTPAGLAGRKVYDTPEKWTKEVLKRTKDKRVELYKKFGCPYWKGFVGLIQIPVWVVASVSVRRVTGVSGWDAPIDVSKRVREVTTTPTTTTTTAAADGGAGLDIDNAVVAGVDEVTAKVREEMQTGGIDGWFVDLLQPDPYMILPIVFSLTLFTNVMSATARASKEPTGWRKGLRNALMGISIAAFPLTIGSPAILLLYWITSGTYSLVQNAALHALMPPPRSVAPVGEKVPSWLKKEKKGDGAGGS</sequence>
<comment type="caution">
    <text evidence="8">The sequence shown here is derived from an EMBL/GenBank/DDBJ whole genome shotgun (WGS) entry which is preliminary data.</text>
</comment>
<evidence type="ECO:0000313" key="8">
    <source>
        <dbReference type="EMBL" id="KAK6334342.1"/>
    </source>
</evidence>
<dbReference type="GO" id="GO:0032977">
    <property type="term" value="F:membrane insertase activity"/>
    <property type="evidence" value="ECO:0007669"/>
    <property type="project" value="InterPro"/>
</dbReference>
<evidence type="ECO:0000256" key="7">
    <source>
        <dbReference type="SAM" id="Phobius"/>
    </source>
</evidence>
<proteinExistence type="inferred from homology"/>
<evidence type="ECO:0000256" key="4">
    <source>
        <dbReference type="ARBA" id="ARBA00022989"/>
    </source>
</evidence>
<keyword evidence="9" id="KW-1185">Reference proteome</keyword>
<evidence type="ECO:0000313" key="9">
    <source>
        <dbReference type="Proteomes" id="UP001373714"/>
    </source>
</evidence>
<comment type="subcellular location">
    <subcellularLocation>
        <location evidence="1">Membrane</location>
        <topology evidence="1">Multi-pass membrane protein</topology>
    </subcellularLocation>
</comment>